<feature type="region of interest" description="Disordered" evidence="8">
    <location>
        <begin position="546"/>
        <end position="565"/>
    </location>
</feature>
<feature type="domain" description="KaiC" evidence="9">
    <location>
        <begin position="245"/>
        <end position="477"/>
    </location>
</feature>
<evidence type="ECO:0000256" key="3">
    <source>
        <dbReference type="ARBA" id="ARBA00022679"/>
    </source>
</evidence>
<dbReference type="CDD" id="cd19484">
    <property type="entry name" value="KaiC_C"/>
    <property type="match status" value="1"/>
</dbReference>
<dbReference type="PROSITE" id="PS51146">
    <property type="entry name" value="KAIC"/>
    <property type="match status" value="2"/>
</dbReference>
<reference evidence="10" key="1">
    <citation type="journal article" date="2014" name="Int. J. Syst. Evol. Microbiol.">
        <title>Complete genome sequence of Corynebacterium casei LMG S-19264T (=DSM 44701T), isolated from a smear-ripened cheese.</title>
        <authorList>
            <consortium name="US DOE Joint Genome Institute (JGI-PGF)"/>
            <person name="Walter F."/>
            <person name="Albersmeier A."/>
            <person name="Kalinowski J."/>
            <person name="Ruckert C."/>
        </authorList>
    </citation>
    <scope>NUCLEOTIDE SEQUENCE</scope>
    <source>
        <strain evidence="10">CCM 8711</strain>
    </source>
</reference>
<evidence type="ECO:0000256" key="5">
    <source>
        <dbReference type="ARBA" id="ARBA00022777"/>
    </source>
</evidence>
<dbReference type="EMBL" id="BMDO01000001">
    <property type="protein sequence ID" value="GGI49130.1"/>
    <property type="molecule type" value="Genomic_DNA"/>
</dbReference>
<evidence type="ECO:0000313" key="11">
    <source>
        <dbReference type="Proteomes" id="UP000662074"/>
    </source>
</evidence>
<dbReference type="Gene3D" id="3.40.50.300">
    <property type="entry name" value="P-loop containing nucleotide triphosphate hydrolases"/>
    <property type="match status" value="2"/>
</dbReference>
<feature type="compositionally biased region" description="Basic and acidic residues" evidence="8">
    <location>
        <begin position="546"/>
        <end position="555"/>
    </location>
</feature>
<evidence type="ECO:0000256" key="4">
    <source>
        <dbReference type="ARBA" id="ARBA00022737"/>
    </source>
</evidence>
<accession>A0A917MZV6</accession>
<dbReference type="GO" id="GO:0016787">
    <property type="term" value="F:hydrolase activity"/>
    <property type="evidence" value="ECO:0007669"/>
    <property type="project" value="UniProtKB-KW"/>
</dbReference>
<dbReference type="InterPro" id="IPR047221">
    <property type="entry name" value="KaiC_N"/>
</dbReference>
<dbReference type="AlphaFoldDB" id="A0A917MZV6"/>
<dbReference type="SUPFAM" id="SSF52540">
    <property type="entry name" value="P-loop containing nucleoside triphosphate hydrolases"/>
    <property type="match status" value="2"/>
</dbReference>
<dbReference type="CDD" id="cd19485">
    <property type="entry name" value="KaiC-N"/>
    <property type="match status" value="1"/>
</dbReference>
<feature type="domain" description="KaiC" evidence="9">
    <location>
        <begin position="5"/>
        <end position="244"/>
    </location>
</feature>
<evidence type="ECO:0000256" key="2">
    <source>
        <dbReference type="ARBA" id="ARBA00022553"/>
    </source>
</evidence>
<dbReference type="InterPro" id="IPR030665">
    <property type="entry name" value="KaiC"/>
</dbReference>
<dbReference type="PANTHER" id="PTHR42926:SF1">
    <property type="entry name" value="CIRCADIAN CLOCK OSCILLATOR PROTEIN KAIC 1"/>
    <property type="match status" value="1"/>
</dbReference>
<dbReference type="PIRSF" id="PIRSF039117">
    <property type="entry name" value="KaiC"/>
    <property type="match status" value="1"/>
</dbReference>
<dbReference type="InterPro" id="IPR027417">
    <property type="entry name" value="P-loop_NTPase"/>
</dbReference>
<keyword evidence="6" id="KW-0378">Hydrolase</keyword>
<dbReference type="GO" id="GO:0005524">
    <property type="term" value="F:ATP binding"/>
    <property type="evidence" value="ECO:0007669"/>
    <property type="project" value="InterPro"/>
</dbReference>
<dbReference type="Proteomes" id="UP000662074">
    <property type="component" value="Unassembled WGS sequence"/>
</dbReference>
<dbReference type="PANTHER" id="PTHR42926">
    <property type="match status" value="1"/>
</dbReference>
<dbReference type="InterPro" id="IPR014774">
    <property type="entry name" value="KaiC-like_dom"/>
</dbReference>
<keyword evidence="11" id="KW-1185">Reference proteome</keyword>
<dbReference type="SMART" id="SM00382">
    <property type="entry name" value="AAA"/>
    <property type="match status" value="2"/>
</dbReference>
<evidence type="ECO:0000256" key="8">
    <source>
        <dbReference type="SAM" id="MobiDB-lite"/>
    </source>
</evidence>
<evidence type="ECO:0000313" key="10">
    <source>
        <dbReference type="EMBL" id="GGI49130.1"/>
    </source>
</evidence>
<evidence type="ECO:0000256" key="7">
    <source>
        <dbReference type="SAM" id="Coils"/>
    </source>
</evidence>
<keyword evidence="4" id="KW-0677">Repeat</keyword>
<keyword evidence="3" id="KW-0808">Transferase</keyword>
<keyword evidence="7" id="KW-0175">Coiled coil</keyword>
<dbReference type="GO" id="GO:0004674">
    <property type="term" value="F:protein serine/threonine kinase activity"/>
    <property type="evidence" value="ECO:0007669"/>
    <property type="project" value="UniProtKB-EC"/>
</dbReference>
<evidence type="ECO:0000259" key="9">
    <source>
        <dbReference type="PROSITE" id="PS51146"/>
    </source>
</evidence>
<sequence length="565" mass="63369">MNTLQKTPTGINGLDQITLGGLPTGRPTLICGSAGCGKTLFSLEFIIRGAQEYNEPGVFIAFEEKAEELAVNVASLGFDINTLQAEKKIRIDYIHIDRSEIEETGEYDLEGLFIRLNYAIDSIGAKRVVLDTIENLFSGLNNQTILRAELRRLFQWLKDKGVTAIITGERGESSLTRQGLEEYVSDCVILLDHRIINQISTRRLRVVKYRGSVHGTNEYPFLIDEEGISVLPVTSLKLNKPVSSESTSSGIEALDDMLSKKGFFRGSSILVSGTAGTGKTSIAASFAYETCNRGEKCLFFAFEESPQQIIRNMHSIGMDLKTHMDNGLLQFYSSRPTLYGLEMHLVAIHKAIRKFKPSSIVLDPITNLITVGTVSEVKAMLVRLIDFLQEEQITVMFTALTLNTVVNEQTDEGVSSLVDAWLLIKDIELNGERNRGLYIMKSRGMHHSNQVREFIITDKGLDLVDVYLGPDGVLIGSAREAHILLEETGQVLHTHAIGRKDRELLRKRKVLESKIESLKTEFESTEEELNKMYIEEDLKKEIMEQTRQRTTDMRRGNNSNLSPEI</sequence>
<dbReference type="EC" id="2.7.11.1" evidence="1"/>
<dbReference type="InterPro" id="IPR010624">
    <property type="entry name" value="KaiC_dom"/>
</dbReference>
<dbReference type="RefSeq" id="WP_229747001.1">
    <property type="nucleotide sequence ID" value="NZ_BMDO01000001.1"/>
</dbReference>
<keyword evidence="2" id="KW-0597">Phosphoprotein</keyword>
<keyword evidence="5" id="KW-0418">Kinase</keyword>
<feature type="coiled-coil region" evidence="7">
    <location>
        <begin position="501"/>
        <end position="535"/>
    </location>
</feature>
<evidence type="ECO:0000256" key="1">
    <source>
        <dbReference type="ARBA" id="ARBA00012513"/>
    </source>
</evidence>
<dbReference type="InterPro" id="IPR051347">
    <property type="entry name" value="Circadian_clock_KaiC-rel"/>
</dbReference>
<comment type="caution">
    <text evidence="10">The sequence shown here is derived from an EMBL/GenBank/DDBJ whole genome shotgun (WGS) entry which is preliminary data.</text>
</comment>
<name>A0A917MZV6_9SPHI</name>
<dbReference type="Pfam" id="PF06745">
    <property type="entry name" value="ATPase"/>
    <property type="match status" value="2"/>
</dbReference>
<reference evidence="10" key="2">
    <citation type="submission" date="2020-09" db="EMBL/GenBank/DDBJ databases">
        <authorList>
            <person name="Sun Q."/>
            <person name="Sedlacek I."/>
        </authorList>
    </citation>
    <scope>NUCLEOTIDE SEQUENCE</scope>
    <source>
        <strain evidence="10">CCM 8711</strain>
    </source>
</reference>
<dbReference type="InterPro" id="IPR003593">
    <property type="entry name" value="AAA+_ATPase"/>
</dbReference>
<proteinExistence type="predicted"/>
<protein>
    <recommendedName>
        <fullName evidence="1">non-specific serine/threonine protein kinase</fullName>
        <ecNumber evidence="1">2.7.11.1</ecNumber>
    </recommendedName>
</protein>
<feature type="compositionally biased region" description="Polar residues" evidence="8">
    <location>
        <begin position="556"/>
        <end position="565"/>
    </location>
</feature>
<dbReference type="NCBIfam" id="NF006799">
    <property type="entry name" value="PRK09302.1"/>
    <property type="match status" value="1"/>
</dbReference>
<gene>
    <name evidence="10" type="primary">kaiC2</name>
    <name evidence="10" type="ORF">GCM10011425_03420</name>
</gene>
<organism evidence="10 11">
    <name type="scientific">Mucilaginibacter galii</name>
    <dbReference type="NCBI Taxonomy" id="2005073"/>
    <lineage>
        <taxon>Bacteria</taxon>
        <taxon>Pseudomonadati</taxon>
        <taxon>Bacteroidota</taxon>
        <taxon>Sphingobacteriia</taxon>
        <taxon>Sphingobacteriales</taxon>
        <taxon>Sphingobacteriaceae</taxon>
        <taxon>Mucilaginibacter</taxon>
    </lineage>
</organism>
<evidence type="ECO:0000256" key="6">
    <source>
        <dbReference type="ARBA" id="ARBA00022801"/>
    </source>
</evidence>
<dbReference type="InterPro" id="IPR047222">
    <property type="entry name" value="KaiC_C"/>
</dbReference>